<proteinExistence type="predicted"/>
<evidence type="ECO:0000256" key="1">
    <source>
        <dbReference type="SAM" id="MobiDB-lite"/>
    </source>
</evidence>
<comment type="caution">
    <text evidence="2">The sequence shown here is derived from an EMBL/GenBank/DDBJ whole genome shotgun (WGS) entry which is preliminary data.</text>
</comment>
<dbReference type="AlphaFoldDB" id="A0A445CLF5"/>
<keyword evidence="3" id="KW-1185">Reference proteome</keyword>
<feature type="compositionally biased region" description="Basic and acidic residues" evidence="1">
    <location>
        <begin position="43"/>
        <end position="64"/>
    </location>
</feature>
<evidence type="ECO:0000313" key="3">
    <source>
        <dbReference type="Proteomes" id="UP000289738"/>
    </source>
</evidence>
<feature type="region of interest" description="Disordered" evidence="1">
    <location>
        <begin position="1"/>
        <end position="64"/>
    </location>
</feature>
<protein>
    <submittedName>
        <fullName evidence="2">Uncharacterized protein</fullName>
    </submittedName>
</protein>
<organism evidence="2 3">
    <name type="scientific">Arachis hypogaea</name>
    <name type="common">Peanut</name>
    <dbReference type="NCBI Taxonomy" id="3818"/>
    <lineage>
        <taxon>Eukaryota</taxon>
        <taxon>Viridiplantae</taxon>
        <taxon>Streptophyta</taxon>
        <taxon>Embryophyta</taxon>
        <taxon>Tracheophyta</taxon>
        <taxon>Spermatophyta</taxon>
        <taxon>Magnoliopsida</taxon>
        <taxon>eudicotyledons</taxon>
        <taxon>Gunneridae</taxon>
        <taxon>Pentapetalae</taxon>
        <taxon>rosids</taxon>
        <taxon>fabids</taxon>
        <taxon>Fabales</taxon>
        <taxon>Fabaceae</taxon>
        <taxon>Papilionoideae</taxon>
        <taxon>50 kb inversion clade</taxon>
        <taxon>dalbergioids sensu lato</taxon>
        <taxon>Dalbergieae</taxon>
        <taxon>Pterocarpus clade</taxon>
        <taxon>Arachis</taxon>
    </lineage>
</organism>
<reference evidence="2 3" key="1">
    <citation type="submission" date="2019-01" db="EMBL/GenBank/DDBJ databases">
        <title>Sequencing of cultivated peanut Arachis hypogaea provides insights into genome evolution and oil improvement.</title>
        <authorList>
            <person name="Chen X."/>
        </authorList>
    </citation>
    <scope>NUCLEOTIDE SEQUENCE [LARGE SCALE GENOMIC DNA]</scope>
    <source>
        <strain evidence="3">cv. Fuhuasheng</strain>
        <tissue evidence="2">Leaves</tissue>
    </source>
</reference>
<dbReference type="Proteomes" id="UP000289738">
    <property type="component" value="Chromosome A06"/>
</dbReference>
<name>A0A445CLF5_ARAHY</name>
<evidence type="ECO:0000313" key="2">
    <source>
        <dbReference type="EMBL" id="RYR51754.1"/>
    </source>
</evidence>
<dbReference type="EMBL" id="SDMP01000006">
    <property type="protein sequence ID" value="RYR51754.1"/>
    <property type="molecule type" value="Genomic_DNA"/>
</dbReference>
<gene>
    <name evidence="2" type="ORF">Ahy_A06g026735</name>
</gene>
<sequence length="147" mass="16358">MAPATVEKSFAMETGGEPSDCTSTAESLRPPTYDVVRTSPAAEQKRGTDLTSIERNDQLKDDERDEVGKDWETLIRATPVVRADFCGKTRELIALGCLEEIFNSAHRVGCDEATSASLDSRVRFDFSSSCEDVLQKILDEKWMELSF</sequence>
<accession>A0A445CLF5</accession>